<dbReference type="CDD" id="cd04123">
    <property type="entry name" value="Rab21"/>
    <property type="match status" value="1"/>
</dbReference>
<dbReference type="SMART" id="SM00176">
    <property type="entry name" value="RAN"/>
    <property type="match status" value="1"/>
</dbReference>
<dbReference type="InterPro" id="IPR001806">
    <property type="entry name" value="Small_GTPase"/>
</dbReference>
<dbReference type="SMART" id="SM00175">
    <property type="entry name" value="RAB"/>
    <property type="match status" value="1"/>
</dbReference>
<evidence type="ECO:0000256" key="10">
    <source>
        <dbReference type="ARBA" id="ARBA00037868"/>
    </source>
</evidence>
<dbReference type="SMART" id="SM00174">
    <property type="entry name" value="RHO"/>
    <property type="match status" value="1"/>
</dbReference>
<dbReference type="Proteomes" id="UP001307889">
    <property type="component" value="Chromosome 14"/>
</dbReference>
<protein>
    <recommendedName>
        <fullName evidence="2">Ras-related protein Rab-21</fullName>
    </recommendedName>
</protein>
<comment type="subcellular location">
    <subcellularLocation>
        <location evidence="10">Endomembrane system</location>
        <topology evidence="10">Lipid-anchor</topology>
    </subcellularLocation>
</comment>
<dbReference type="PROSITE" id="PS51421">
    <property type="entry name" value="RAS"/>
    <property type="match status" value="1"/>
</dbReference>
<evidence type="ECO:0000313" key="11">
    <source>
        <dbReference type="EMBL" id="BET02211.1"/>
    </source>
</evidence>
<dbReference type="PRINTS" id="PR00449">
    <property type="entry name" value="RASTRNSFRMNG"/>
</dbReference>
<dbReference type="InterPro" id="IPR027417">
    <property type="entry name" value="P-loop_NTPase"/>
</dbReference>
<evidence type="ECO:0000256" key="9">
    <source>
        <dbReference type="ARBA" id="ARBA00023289"/>
    </source>
</evidence>
<evidence type="ECO:0000256" key="7">
    <source>
        <dbReference type="ARBA" id="ARBA00023136"/>
    </source>
</evidence>
<dbReference type="EMBL" id="AP028922">
    <property type="protein sequence ID" value="BET02211.1"/>
    <property type="molecule type" value="Genomic_DNA"/>
</dbReference>
<evidence type="ECO:0000256" key="8">
    <source>
        <dbReference type="ARBA" id="ARBA00023288"/>
    </source>
</evidence>
<evidence type="ECO:0000256" key="3">
    <source>
        <dbReference type="ARBA" id="ARBA00022448"/>
    </source>
</evidence>
<evidence type="ECO:0000256" key="4">
    <source>
        <dbReference type="ARBA" id="ARBA00022741"/>
    </source>
</evidence>
<dbReference type="PROSITE" id="PS51419">
    <property type="entry name" value="RAB"/>
    <property type="match status" value="1"/>
</dbReference>
<dbReference type="SUPFAM" id="SSF52540">
    <property type="entry name" value="P-loop containing nucleoside triphosphate hydrolases"/>
    <property type="match status" value="1"/>
</dbReference>
<keyword evidence="9" id="KW-0636">Prenylation</keyword>
<dbReference type="SMART" id="SM00173">
    <property type="entry name" value="RAS"/>
    <property type="match status" value="1"/>
</dbReference>
<dbReference type="Pfam" id="PF00071">
    <property type="entry name" value="Ras"/>
    <property type="match status" value="1"/>
</dbReference>
<accession>A0ABN7BG84</accession>
<dbReference type="Gene3D" id="3.40.50.300">
    <property type="entry name" value="P-loop containing nucleotide triphosphate hydrolases"/>
    <property type="match status" value="1"/>
</dbReference>
<evidence type="ECO:0000256" key="6">
    <source>
        <dbReference type="ARBA" id="ARBA00023134"/>
    </source>
</evidence>
<gene>
    <name evidence="11" type="ORF">NTJ_15029</name>
</gene>
<dbReference type="NCBIfam" id="TIGR00231">
    <property type="entry name" value="small_GTP"/>
    <property type="match status" value="1"/>
</dbReference>
<keyword evidence="8" id="KW-0449">Lipoprotein</keyword>
<dbReference type="PANTHER" id="PTHR47978">
    <property type="match status" value="1"/>
</dbReference>
<evidence type="ECO:0000313" key="12">
    <source>
        <dbReference type="Proteomes" id="UP001307889"/>
    </source>
</evidence>
<name>A0ABN7BG84_9HEMI</name>
<keyword evidence="4" id="KW-0547">Nucleotide-binding</keyword>
<keyword evidence="3" id="KW-0813">Transport</keyword>
<evidence type="ECO:0000256" key="2">
    <source>
        <dbReference type="ARBA" id="ARBA00014900"/>
    </source>
</evidence>
<evidence type="ECO:0000256" key="5">
    <source>
        <dbReference type="ARBA" id="ARBA00022927"/>
    </source>
</evidence>
<evidence type="ECO:0000256" key="1">
    <source>
        <dbReference type="ARBA" id="ARBA00006270"/>
    </source>
</evidence>
<organism evidence="11 12">
    <name type="scientific">Nesidiocoris tenuis</name>
    <dbReference type="NCBI Taxonomy" id="355587"/>
    <lineage>
        <taxon>Eukaryota</taxon>
        <taxon>Metazoa</taxon>
        <taxon>Ecdysozoa</taxon>
        <taxon>Arthropoda</taxon>
        <taxon>Hexapoda</taxon>
        <taxon>Insecta</taxon>
        <taxon>Pterygota</taxon>
        <taxon>Neoptera</taxon>
        <taxon>Paraneoptera</taxon>
        <taxon>Hemiptera</taxon>
        <taxon>Heteroptera</taxon>
        <taxon>Panheteroptera</taxon>
        <taxon>Cimicomorpha</taxon>
        <taxon>Miridae</taxon>
        <taxon>Dicyphina</taxon>
        <taxon>Nesidiocoris</taxon>
    </lineage>
</organism>
<keyword evidence="6" id="KW-0342">GTP-binding</keyword>
<keyword evidence="5" id="KW-0653">Protein transport</keyword>
<reference evidence="11 12" key="1">
    <citation type="submission" date="2023-09" db="EMBL/GenBank/DDBJ databases">
        <title>Nesidiocoris tenuis whole genome shotgun sequence.</title>
        <authorList>
            <person name="Shibata T."/>
            <person name="Shimoda M."/>
            <person name="Kobayashi T."/>
            <person name="Uehara T."/>
        </authorList>
    </citation>
    <scope>NUCLEOTIDE SEQUENCE [LARGE SCALE GENOMIC DNA]</scope>
    <source>
        <strain evidence="11 12">Japan</strain>
    </source>
</reference>
<sequence length="219" mass="24760">MADLQTNGGTGNYNFKVVLLGEGRVGKTSMVLRYVEDKFNDQHIQTLQATFLNKKLNIGGKRINLAIWDTAGQERFHALGPIYYRMSNGAILVYDITDEDSFQKVKNWVKELKKMLGSEICLSIAGNKVDLEKERNVPVEVAEEYARSVGAVHFHTSAKLNVSIEELFLELTQRMMERAQQLEMQKANELTRTNSMRRNIVVVDEDEPAAPTRTCCGTT</sequence>
<keyword evidence="12" id="KW-1185">Reference proteome</keyword>
<keyword evidence="7" id="KW-0472">Membrane</keyword>
<comment type="similarity">
    <text evidence="1">Belongs to the small GTPase superfamily. Rab family.</text>
</comment>
<proteinExistence type="inferred from homology"/>
<dbReference type="InterPro" id="IPR005225">
    <property type="entry name" value="Small_GTP-bd"/>
</dbReference>
<dbReference type="InterPro" id="IPR041833">
    <property type="entry name" value="Rab21"/>
</dbReference>